<dbReference type="CDD" id="cd01557">
    <property type="entry name" value="BCAT_beta_family"/>
    <property type="match status" value="1"/>
</dbReference>
<gene>
    <name evidence="16" type="primary">ilvE</name>
    <name evidence="17" type="ORF">ENT99_06170</name>
    <name evidence="18" type="ORF">ENU64_04550</name>
</gene>
<organism evidence="18">
    <name type="scientific">Ignisphaera aggregans</name>
    <dbReference type="NCBI Taxonomy" id="334771"/>
    <lineage>
        <taxon>Archaea</taxon>
        <taxon>Thermoproteota</taxon>
        <taxon>Thermoprotei</taxon>
        <taxon>Desulfurococcales</taxon>
        <taxon>Desulfurococcaceae</taxon>
        <taxon>Ignisphaera</taxon>
    </lineage>
</organism>
<evidence type="ECO:0000256" key="10">
    <source>
        <dbReference type="ARBA" id="ARBA00022898"/>
    </source>
</evidence>
<evidence type="ECO:0000256" key="4">
    <source>
        <dbReference type="ARBA" id="ARBA00004931"/>
    </source>
</evidence>
<comment type="catalytic activity">
    <reaction evidence="12 16">
        <text>L-valine + 2-oxoglutarate = 3-methyl-2-oxobutanoate + L-glutamate</text>
        <dbReference type="Rhea" id="RHEA:24813"/>
        <dbReference type="ChEBI" id="CHEBI:11851"/>
        <dbReference type="ChEBI" id="CHEBI:16810"/>
        <dbReference type="ChEBI" id="CHEBI:29985"/>
        <dbReference type="ChEBI" id="CHEBI:57762"/>
        <dbReference type="EC" id="2.6.1.42"/>
    </reaction>
</comment>
<dbReference type="UniPathway" id="UPA00049">
    <property type="reaction ID" value="UER00062"/>
</dbReference>
<evidence type="ECO:0000313" key="18">
    <source>
        <dbReference type="EMBL" id="HGT98681.1"/>
    </source>
</evidence>
<evidence type="ECO:0000256" key="11">
    <source>
        <dbReference type="ARBA" id="ARBA00023304"/>
    </source>
</evidence>
<name>A0A7J3MYU6_9CREN</name>
<dbReference type="InterPro" id="IPR050571">
    <property type="entry name" value="Class-IV_PLP-Dep_Aminotrnsfr"/>
</dbReference>
<evidence type="ECO:0000256" key="13">
    <source>
        <dbReference type="ARBA" id="ARBA00048798"/>
    </source>
</evidence>
<evidence type="ECO:0000256" key="6">
    <source>
        <dbReference type="ARBA" id="ARBA00009320"/>
    </source>
</evidence>
<reference evidence="18" key="1">
    <citation type="journal article" date="2020" name="mSystems">
        <title>Genome- and Community-Level Interaction Insights into Carbon Utilization and Element Cycling Functions of Hydrothermarchaeota in Hydrothermal Sediment.</title>
        <authorList>
            <person name="Zhou Z."/>
            <person name="Liu Y."/>
            <person name="Xu W."/>
            <person name="Pan J."/>
            <person name="Luo Z.H."/>
            <person name="Li M."/>
        </authorList>
    </citation>
    <scope>NUCLEOTIDE SEQUENCE [LARGE SCALE GENOMIC DNA]</scope>
    <source>
        <strain evidence="17">SpSt-629</strain>
        <strain evidence="18">SpSt-688</strain>
    </source>
</reference>
<dbReference type="Gene3D" id="3.30.470.10">
    <property type="match status" value="1"/>
</dbReference>
<evidence type="ECO:0000256" key="5">
    <source>
        <dbReference type="ARBA" id="ARBA00005072"/>
    </source>
</evidence>
<evidence type="ECO:0000256" key="15">
    <source>
        <dbReference type="RuleBase" id="RU004106"/>
    </source>
</evidence>
<dbReference type="GO" id="GO:0009098">
    <property type="term" value="P:L-leucine biosynthetic process"/>
    <property type="evidence" value="ECO:0007669"/>
    <property type="project" value="UniProtKB-UniPathway"/>
</dbReference>
<dbReference type="NCBIfam" id="NF005146">
    <property type="entry name" value="PRK06606.1"/>
    <property type="match status" value="1"/>
</dbReference>
<protein>
    <recommendedName>
        <fullName evidence="16">Branched-chain-amino-acid aminotransferase</fullName>
        <shortName evidence="16">BCAT</shortName>
        <ecNumber evidence="16">2.6.1.42</ecNumber>
    </recommendedName>
</protein>
<proteinExistence type="inferred from homology"/>
<evidence type="ECO:0000256" key="3">
    <source>
        <dbReference type="ARBA" id="ARBA00004824"/>
    </source>
</evidence>
<dbReference type="GO" id="GO:0009099">
    <property type="term" value="P:L-valine biosynthetic process"/>
    <property type="evidence" value="ECO:0007669"/>
    <property type="project" value="UniProtKB-UniPathway"/>
</dbReference>
<comment type="catalytic activity">
    <reaction evidence="14 16">
        <text>L-leucine + 2-oxoglutarate = 4-methyl-2-oxopentanoate + L-glutamate</text>
        <dbReference type="Rhea" id="RHEA:18321"/>
        <dbReference type="ChEBI" id="CHEBI:16810"/>
        <dbReference type="ChEBI" id="CHEBI:17865"/>
        <dbReference type="ChEBI" id="CHEBI:29985"/>
        <dbReference type="ChEBI" id="CHEBI:57427"/>
        <dbReference type="EC" id="2.6.1.42"/>
    </reaction>
</comment>
<keyword evidence="8 16" id="KW-0028">Amino-acid biosynthesis</keyword>
<keyword evidence="11 16" id="KW-0100">Branched-chain amino acid biosynthesis</keyword>
<evidence type="ECO:0000256" key="8">
    <source>
        <dbReference type="ARBA" id="ARBA00022605"/>
    </source>
</evidence>
<accession>A0A7J3MYU6</accession>
<keyword evidence="10 16" id="KW-0663">Pyridoxal phosphate</keyword>
<dbReference type="InterPro" id="IPR018300">
    <property type="entry name" value="Aminotrans_IV_CS"/>
</dbReference>
<dbReference type="AlphaFoldDB" id="A0A7J3MYU6"/>
<dbReference type="InterPro" id="IPR033939">
    <property type="entry name" value="BCAT_family"/>
</dbReference>
<evidence type="ECO:0000256" key="2">
    <source>
        <dbReference type="ARBA" id="ARBA00003109"/>
    </source>
</evidence>
<dbReference type="EMBL" id="DTDH01000138">
    <property type="protein sequence ID" value="HGT98681.1"/>
    <property type="molecule type" value="Genomic_DNA"/>
</dbReference>
<dbReference type="NCBIfam" id="TIGR01122">
    <property type="entry name" value="ilvE_I"/>
    <property type="match status" value="1"/>
</dbReference>
<dbReference type="InterPro" id="IPR043131">
    <property type="entry name" value="BCAT-like_N"/>
</dbReference>
<evidence type="ECO:0000256" key="16">
    <source>
        <dbReference type="RuleBase" id="RU364094"/>
    </source>
</evidence>
<dbReference type="SUPFAM" id="SSF56752">
    <property type="entry name" value="D-aminoacid aminotransferase-like PLP-dependent enzymes"/>
    <property type="match status" value="1"/>
</dbReference>
<evidence type="ECO:0000256" key="7">
    <source>
        <dbReference type="ARBA" id="ARBA00022576"/>
    </source>
</evidence>
<comment type="caution">
    <text evidence="18">The sequence shown here is derived from an EMBL/GenBank/DDBJ whole genome shotgun (WGS) entry which is preliminary data.</text>
</comment>
<comment type="pathway">
    <text evidence="3 16">Amino-acid biosynthesis; L-isoleucine biosynthesis; L-isoleucine from 2-oxobutanoate: step 4/4.</text>
</comment>
<dbReference type="FunFam" id="3.20.10.10:FF:000002">
    <property type="entry name" value="D-alanine aminotransferase"/>
    <property type="match status" value="1"/>
</dbReference>
<dbReference type="InterPro" id="IPR001544">
    <property type="entry name" value="Aminotrans_IV"/>
</dbReference>
<dbReference type="UniPathway" id="UPA00048">
    <property type="reaction ID" value="UER00073"/>
</dbReference>
<dbReference type="UniPathway" id="UPA00047">
    <property type="reaction ID" value="UER00058"/>
</dbReference>
<evidence type="ECO:0000256" key="1">
    <source>
        <dbReference type="ARBA" id="ARBA00001933"/>
    </source>
</evidence>
<dbReference type="EMBL" id="DTAU01000122">
    <property type="protein sequence ID" value="HFQ79269.1"/>
    <property type="molecule type" value="Genomic_DNA"/>
</dbReference>
<dbReference type="EC" id="2.6.1.42" evidence="16"/>
<dbReference type="GO" id="GO:0009097">
    <property type="term" value="P:isoleucine biosynthetic process"/>
    <property type="evidence" value="ECO:0007669"/>
    <property type="project" value="UniProtKB-UniPathway"/>
</dbReference>
<evidence type="ECO:0000256" key="14">
    <source>
        <dbReference type="ARBA" id="ARBA00049229"/>
    </source>
</evidence>
<evidence type="ECO:0000256" key="9">
    <source>
        <dbReference type="ARBA" id="ARBA00022679"/>
    </source>
</evidence>
<comment type="function">
    <text evidence="2 16">Acts on leucine, isoleucine and valine.</text>
</comment>
<dbReference type="PANTHER" id="PTHR42743:SF11">
    <property type="entry name" value="AMINODEOXYCHORISMATE LYASE"/>
    <property type="match status" value="1"/>
</dbReference>
<sequence length="312" mass="35260">MSKESGIPIKWPPYVWFNGSIVKWDEAKVHVFSHALHYGTGVFEGIRGYYDNGFIKIFRLEDHIVRLYRSAKIIYMDIPYPMRRLIDATIELVKANKFRNDIYIRPIAFRGLGSFGLRAQNPVDVAIISVEFGKYLKPNGIRCMVSSWRKPAPDSIPVEAKATGIYLLYHLTALEAHINGYDEAVLLDSEGYVAEGSGENIFIVKNGELITPPVYNSILEGITRDTVITLAKEVLGIKVKERRIRRAELYTSDEVFFTGTAAEITPIIEIDGRTVGNGNVGEVTKKLMDLYREVALGKIERYIHWVTSVAID</sequence>
<dbReference type="InterPro" id="IPR005785">
    <property type="entry name" value="B_amino_transI"/>
</dbReference>
<comment type="catalytic activity">
    <reaction evidence="13 16">
        <text>L-isoleucine + 2-oxoglutarate = (S)-3-methyl-2-oxopentanoate + L-glutamate</text>
        <dbReference type="Rhea" id="RHEA:24801"/>
        <dbReference type="ChEBI" id="CHEBI:16810"/>
        <dbReference type="ChEBI" id="CHEBI:29985"/>
        <dbReference type="ChEBI" id="CHEBI:35146"/>
        <dbReference type="ChEBI" id="CHEBI:58045"/>
        <dbReference type="EC" id="2.6.1.42"/>
    </reaction>
</comment>
<dbReference type="PANTHER" id="PTHR42743">
    <property type="entry name" value="AMINO-ACID AMINOTRANSFERASE"/>
    <property type="match status" value="1"/>
</dbReference>
<dbReference type="InterPro" id="IPR043132">
    <property type="entry name" value="BCAT-like_C"/>
</dbReference>
<evidence type="ECO:0000313" key="17">
    <source>
        <dbReference type="EMBL" id="HFQ79269.1"/>
    </source>
</evidence>
<comment type="similarity">
    <text evidence="6 15">Belongs to the class-IV pyridoxal-phosphate-dependent aminotransferase family.</text>
</comment>
<dbReference type="InterPro" id="IPR036038">
    <property type="entry name" value="Aminotransferase-like"/>
</dbReference>
<keyword evidence="7 16" id="KW-0032">Aminotransferase</keyword>
<dbReference type="Pfam" id="PF01063">
    <property type="entry name" value="Aminotran_4"/>
    <property type="match status" value="1"/>
</dbReference>
<dbReference type="Gene3D" id="3.20.10.10">
    <property type="entry name" value="D-amino Acid Aminotransferase, subunit A, domain 2"/>
    <property type="match status" value="1"/>
</dbReference>
<comment type="cofactor">
    <cofactor evidence="1 16">
        <name>pyridoxal 5'-phosphate</name>
        <dbReference type="ChEBI" id="CHEBI:597326"/>
    </cofactor>
</comment>
<evidence type="ECO:0000256" key="12">
    <source>
        <dbReference type="ARBA" id="ARBA00048212"/>
    </source>
</evidence>
<dbReference type="GO" id="GO:0004084">
    <property type="term" value="F:branched-chain-amino-acid transaminase activity"/>
    <property type="evidence" value="ECO:0007669"/>
    <property type="project" value="UniProtKB-EC"/>
</dbReference>
<keyword evidence="9 16" id="KW-0808">Transferase</keyword>
<dbReference type="PROSITE" id="PS00770">
    <property type="entry name" value="AA_TRANSFER_CLASS_4"/>
    <property type="match status" value="1"/>
</dbReference>
<comment type="pathway">
    <text evidence="4 16">Amino-acid biosynthesis; L-valine biosynthesis; L-valine from pyruvate: step 4/4.</text>
</comment>
<comment type="pathway">
    <text evidence="5 16">Amino-acid biosynthesis; L-leucine biosynthesis; L-leucine from 3-methyl-2-oxobutanoate: step 4/4.</text>
</comment>